<dbReference type="SUPFAM" id="SSF54637">
    <property type="entry name" value="Thioesterase/thiol ester dehydrase-isomerase"/>
    <property type="match status" value="1"/>
</dbReference>
<evidence type="ECO:0000256" key="4">
    <source>
        <dbReference type="SAM" id="MobiDB-lite"/>
    </source>
</evidence>
<sequence length="167" mass="18522">MAIEKGMMAMDARPMKESRTIQTKLVLPPDTNHMNSIFGGKVLAYIDEIAGITAMKHARRQVVVTASIDSVDFLSSARVGDVLELEANVTSTGRTSMEVYVRVKSKNLQTGEEKLTTESFLTMVAMGDDGKPTPVPPVLPESEGEKRFFETAPARREHRKMRVKTPR</sequence>
<reference evidence="6 7" key="1">
    <citation type="journal article" date="2012" name="J. Bacteriol.">
        <title>Genome Sequence of the Antarctic Psychrophile Bacterium Planococcus antarcticus DSM 14505.</title>
        <authorList>
            <person name="Margolles A."/>
            <person name="Gueimonde M."/>
            <person name="Sanchez B."/>
        </authorList>
    </citation>
    <scope>NUCLEOTIDE SEQUENCE [LARGE SCALE GENOMIC DNA]</scope>
    <source>
        <strain evidence="6 7">DSM 14505</strain>
    </source>
</reference>
<dbReference type="InterPro" id="IPR006683">
    <property type="entry name" value="Thioestr_dom"/>
</dbReference>
<dbReference type="PANTHER" id="PTHR11049">
    <property type="entry name" value="ACYL COENZYME A THIOESTER HYDROLASE"/>
    <property type="match status" value="1"/>
</dbReference>
<dbReference type="Pfam" id="PF03061">
    <property type="entry name" value="4HBT"/>
    <property type="match status" value="1"/>
</dbReference>
<gene>
    <name evidence="6" type="ORF">A1A1_05367</name>
</gene>
<accession>A0AA87IQ39</accession>
<feature type="compositionally biased region" description="Basic residues" evidence="4">
    <location>
        <begin position="156"/>
        <end position="167"/>
    </location>
</feature>
<evidence type="ECO:0000256" key="3">
    <source>
        <dbReference type="PROSITE-ProRule" id="PRU01106"/>
    </source>
</evidence>
<evidence type="ECO:0000313" key="6">
    <source>
        <dbReference type="EMBL" id="EIM07613.1"/>
    </source>
</evidence>
<dbReference type="InterPro" id="IPR029069">
    <property type="entry name" value="HotDog_dom_sf"/>
</dbReference>
<dbReference type="Gene3D" id="3.10.129.10">
    <property type="entry name" value="Hotdog Thioesterase"/>
    <property type="match status" value="1"/>
</dbReference>
<feature type="domain" description="HotDog ACOT-type" evidence="5">
    <location>
        <begin position="16"/>
        <end position="129"/>
    </location>
</feature>
<evidence type="ECO:0000256" key="2">
    <source>
        <dbReference type="ARBA" id="ARBA00022801"/>
    </source>
</evidence>
<comment type="similarity">
    <text evidence="1">Belongs to the acyl coenzyme A hydrolase family.</text>
</comment>
<dbReference type="InterPro" id="IPR033120">
    <property type="entry name" value="HOTDOG_ACOT"/>
</dbReference>
<dbReference type="GO" id="GO:0005829">
    <property type="term" value="C:cytosol"/>
    <property type="evidence" value="ECO:0007669"/>
    <property type="project" value="TreeGrafter"/>
</dbReference>
<dbReference type="CDD" id="cd03442">
    <property type="entry name" value="BFIT_BACH"/>
    <property type="match status" value="1"/>
</dbReference>
<dbReference type="EMBL" id="AJYB01000014">
    <property type="protein sequence ID" value="EIM07613.1"/>
    <property type="molecule type" value="Genomic_DNA"/>
</dbReference>
<name>A0AA87IQ39_9BACL</name>
<dbReference type="PROSITE" id="PS51770">
    <property type="entry name" value="HOTDOG_ACOT"/>
    <property type="match status" value="1"/>
</dbReference>
<proteinExistence type="inferred from homology"/>
<dbReference type="GO" id="GO:0052816">
    <property type="term" value="F:long-chain fatty acyl-CoA hydrolase activity"/>
    <property type="evidence" value="ECO:0007669"/>
    <property type="project" value="TreeGrafter"/>
</dbReference>
<feature type="region of interest" description="Disordered" evidence="4">
    <location>
        <begin position="127"/>
        <end position="167"/>
    </location>
</feature>
<keyword evidence="2 3" id="KW-0378">Hydrolase</keyword>
<dbReference type="PANTHER" id="PTHR11049:SF24">
    <property type="entry name" value="CYTOSOLIC ACYL COENZYME A THIOESTER HYDROLASE"/>
    <property type="match status" value="1"/>
</dbReference>
<evidence type="ECO:0000256" key="1">
    <source>
        <dbReference type="ARBA" id="ARBA00010458"/>
    </source>
</evidence>
<evidence type="ECO:0000259" key="5">
    <source>
        <dbReference type="PROSITE" id="PS51770"/>
    </source>
</evidence>
<dbReference type="AlphaFoldDB" id="A0AA87IQ39"/>
<dbReference type="InterPro" id="IPR040170">
    <property type="entry name" value="Cytosol_ACT"/>
</dbReference>
<organism evidence="6 7">
    <name type="scientific">Planococcus antarcticus DSM 14505</name>
    <dbReference type="NCBI Taxonomy" id="1185653"/>
    <lineage>
        <taxon>Bacteria</taxon>
        <taxon>Bacillati</taxon>
        <taxon>Bacillota</taxon>
        <taxon>Bacilli</taxon>
        <taxon>Bacillales</taxon>
        <taxon>Caryophanaceae</taxon>
        <taxon>Planococcus</taxon>
    </lineage>
</organism>
<feature type="compositionally biased region" description="Basic and acidic residues" evidence="4">
    <location>
        <begin position="143"/>
        <end position="155"/>
    </location>
</feature>
<protein>
    <submittedName>
        <fullName evidence="6">Acyl-CoA hydrolase</fullName>
    </submittedName>
</protein>
<dbReference type="GO" id="GO:0006637">
    <property type="term" value="P:acyl-CoA metabolic process"/>
    <property type="evidence" value="ECO:0007669"/>
    <property type="project" value="TreeGrafter"/>
</dbReference>
<comment type="caution">
    <text evidence="6">The sequence shown here is derived from an EMBL/GenBank/DDBJ whole genome shotgun (WGS) entry which is preliminary data.</text>
</comment>
<dbReference type="Proteomes" id="UP000004725">
    <property type="component" value="Unassembled WGS sequence"/>
</dbReference>
<evidence type="ECO:0000313" key="7">
    <source>
        <dbReference type="Proteomes" id="UP000004725"/>
    </source>
</evidence>
<dbReference type="GO" id="GO:0009062">
    <property type="term" value="P:fatty acid catabolic process"/>
    <property type="evidence" value="ECO:0007669"/>
    <property type="project" value="TreeGrafter"/>
</dbReference>